<accession>A0ABV9DSB3</accession>
<keyword evidence="3" id="KW-1185">Reference proteome</keyword>
<feature type="region of interest" description="Disordered" evidence="1">
    <location>
        <begin position="460"/>
        <end position="495"/>
    </location>
</feature>
<proteinExistence type="predicted"/>
<evidence type="ECO:0000256" key="1">
    <source>
        <dbReference type="SAM" id="MobiDB-lite"/>
    </source>
</evidence>
<sequence length="495" mass="51909">MIPGPPKPPIRWGRLIAVAAALLLAASAVIYAVPHVRCGNIWADIRVRGGDGECVGTTDGSHVFDPGFADVQARIAAENERVAEQIDGGAAAARIAVMTQLTPTAVSAMSPDQVLRSLEGAYVAQMRANHSRDIGDPTPLVQLVLANEGSRQEHWEPVVDRLVEMSTEPVPLLAVIGLGVSIRSTAEAADRLSASGVPMVSAVASADGLNDGSYPGLLRAGPSNTDFVTALRGYVEAHDELRTGILVFDQNAPDLFVSTLTAAFEAEMAEYTEGVPPQPFSGTALADGSPPTLFASAAQNICQTEADMVFYAGRGVDLSGLIDALHSRPCVREPLTVFFAETGLSLREDEEIRGDLEDGNITIVHAAASDPDWGSGARGEPEGFAPFVDSYAEHVGDPGGALDNGYAIAHHDAVMVAVQAIRLYTREGGDEPPRAEGVRGALFRLNAGNVVRGAGGDLAFSTTRDGDPGGKPVPVFEIPRPGEAPAHDLYTTPEE</sequence>
<reference evidence="3" key="1">
    <citation type="journal article" date="2019" name="Int. J. Syst. Evol. Microbiol.">
        <title>The Global Catalogue of Microorganisms (GCM) 10K type strain sequencing project: providing services to taxonomists for standard genome sequencing and annotation.</title>
        <authorList>
            <consortium name="The Broad Institute Genomics Platform"/>
            <consortium name="The Broad Institute Genome Sequencing Center for Infectious Disease"/>
            <person name="Wu L."/>
            <person name="Ma J."/>
        </authorList>
    </citation>
    <scope>NUCLEOTIDE SEQUENCE [LARGE SCALE GENOMIC DNA]</scope>
    <source>
        <strain evidence="3">XZYJ18</strain>
    </source>
</reference>
<evidence type="ECO:0000313" key="2">
    <source>
        <dbReference type="EMBL" id="MFC4561794.1"/>
    </source>
</evidence>
<dbReference type="Gene3D" id="3.40.50.2300">
    <property type="match status" value="2"/>
</dbReference>
<dbReference type="InterPro" id="IPR028082">
    <property type="entry name" value="Peripla_BP_I"/>
</dbReference>
<dbReference type="SUPFAM" id="SSF53822">
    <property type="entry name" value="Periplasmic binding protein-like I"/>
    <property type="match status" value="1"/>
</dbReference>
<comment type="caution">
    <text evidence="2">The sequence shown here is derived from an EMBL/GenBank/DDBJ whole genome shotgun (WGS) entry which is preliminary data.</text>
</comment>
<evidence type="ECO:0000313" key="3">
    <source>
        <dbReference type="Proteomes" id="UP001595923"/>
    </source>
</evidence>
<dbReference type="RefSeq" id="WP_378572408.1">
    <property type="nucleotide sequence ID" value="NZ_JBHSFQ010000005.1"/>
</dbReference>
<gene>
    <name evidence="2" type="ORF">ACFO4E_07985</name>
</gene>
<dbReference type="EMBL" id="JBHSFQ010000005">
    <property type="protein sequence ID" value="MFC4561794.1"/>
    <property type="molecule type" value="Genomic_DNA"/>
</dbReference>
<dbReference type="Proteomes" id="UP001595923">
    <property type="component" value="Unassembled WGS sequence"/>
</dbReference>
<name>A0ABV9DSB3_9ACTN</name>
<organism evidence="2 3">
    <name type="scientific">Nocardiopsis mangrovi</name>
    <dbReference type="NCBI Taxonomy" id="1179818"/>
    <lineage>
        <taxon>Bacteria</taxon>
        <taxon>Bacillati</taxon>
        <taxon>Actinomycetota</taxon>
        <taxon>Actinomycetes</taxon>
        <taxon>Streptosporangiales</taxon>
        <taxon>Nocardiopsidaceae</taxon>
        <taxon>Nocardiopsis</taxon>
    </lineage>
</organism>
<protein>
    <submittedName>
        <fullName evidence="2">ABC transporter substrate-binding protein</fullName>
    </submittedName>
</protein>